<feature type="region of interest" description="Disordered" evidence="1">
    <location>
        <begin position="159"/>
        <end position="181"/>
    </location>
</feature>
<keyword evidence="2" id="KW-1133">Transmembrane helix</keyword>
<comment type="caution">
    <text evidence="3">The sequence shown here is derived from an EMBL/GenBank/DDBJ whole genome shotgun (WGS) entry which is preliminary data.</text>
</comment>
<feature type="region of interest" description="Disordered" evidence="1">
    <location>
        <begin position="1"/>
        <end position="26"/>
    </location>
</feature>
<evidence type="ECO:0008006" key="5">
    <source>
        <dbReference type="Google" id="ProtNLM"/>
    </source>
</evidence>
<feature type="compositionally biased region" description="Low complexity" evidence="1">
    <location>
        <begin position="471"/>
        <end position="493"/>
    </location>
</feature>
<keyword evidence="4" id="KW-1185">Reference proteome</keyword>
<feature type="compositionally biased region" description="Low complexity" evidence="1">
    <location>
        <begin position="400"/>
        <end position="411"/>
    </location>
</feature>
<feature type="compositionally biased region" description="Polar residues" evidence="1">
    <location>
        <begin position="513"/>
        <end position="524"/>
    </location>
</feature>
<reference evidence="3 4" key="1">
    <citation type="journal article" date="2019" name="Fungal Biol. Biotechnol.">
        <title>Draft genome sequence of fastidious pathogen Ceratobasidium theobromae, which causes vascular-streak dieback in Theobroma cacao.</title>
        <authorList>
            <person name="Ali S.S."/>
            <person name="Asman A."/>
            <person name="Shao J."/>
            <person name="Firmansyah A.P."/>
            <person name="Susilo A.W."/>
            <person name="Rosmana A."/>
            <person name="McMahon P."/>
            <person name="Junaid M."/>
            <person name="Guest D."/>
            <person name="Kheng T.Y."/>
            <person name="Meinhardt L.W."/>
            <person name="Bailey B.A."/>
        </authorList>
    </citation>
    <scope>NUCLEOTIDE SEQUENCE [LARGE SCALE GENOMIC DNA]</scope>
    <source>
        <strain evidence="3 4">CT2</strain>
    </source>
</reference>
<feature type="compositionally biased region" description="Pro residues" evidence="1">
    <location>
        <begin position="382"/>
        <end position="395"/>
    </location>
</feature>
<keyword evidence="2" id="KW-0812">Transmembrane</keyword>
<evidence type="ECO:0000313" key="3">
    <source>
        <dbReference type="EMBL" id="KAB5589645.1"/>
    </source>
</evidence>
<feature type="region of interest" description="Disordered" evidence="1">
    <location>
        <begin position="344"/>
        <end position="533"/>
    </location>
</feature>
<feature type="compositionally biased region" description="Polar residues" evidence="1">
    <location>
        <begin position="1"/>
        <end position="21"/>
    </location>
</feature>
<proteinExistence type="predicted"/>
<feature type="region of interest" description="Disordered" evidence="1">
    <location>
        <begin position="585"/>
        <end position="678"/>
    </location>
</feature>
<organism evidence="3 4">
    <name type="scientific">Ceratobasidium theobromae</name>
    <dbReference type="NCBI Taxonomy" id="1582974"/>
    <lineage>
        <taxon>Eukaryota</taxon>
        <taxon>Fungi</taxon>
        <taxon>Dikarya</taxon>
        <taxon>Basidiomycota</taxon>
        <taxon>Agaricomycotina</taxon>
        <taxon>Agaricomycetes</taxon>
        <taxon>Cantharellales</taxon>
        <taxon>Ceratobasidiaceae</taxon>
        <taxon>Ceratobasidium</taxon>
    </lineage>
</organism>
<keyword evidence="2" id="KW-0472">Membrane</keyword>
<evidence type="ECO:0000256" key="1">
    <source>
        <dbReference type="SAM" id="MobiDB-lite"/>
    </source>
</evidence>
<sequence length="678" mass="70669">MATTSAVSGSSFAPVSTNGPSLSLPEPSLIQTTQIIPGTTVVGTGSTGAVWSYTIPEFTRTTVLSIPPGSVPVTSSGSTSTPVAAPESTLVTSVIIIAGTTVTGGIETGVPWSYTIPEATVLSSIYVPVTTAPSGTVFPSSSSYPPNLSLTVSGLGTLPTSTSSLSTSSPAPPPQNTPSSKVATLSGGIVAAIFGALLLLIFAIAGFLCLRLRRRRRLAGADWDRTKGDNGVGVVWGRGWGSEEKDQWRPSRPGMGKGGTGGSGGQGGVGTEAPTSGFLGDPISGPGQHLRDDIGASSSSAHIQERGPPPLLSPQNIATAASTNVFPAPALYPQTHTRYDKNANTDMHTRTMPSTNHDTNTDTQSLATSSIPPASQKLRRIIPPPTPHIYAPPPGTVSDTSPTATPTYPYPHRATSPHSYRAASPYASSTTSQYVPKRLSKQRITPTASAFLRHMVPTRGLSLRRPKAGHATPASAPTPAPVSASASSTATPSSAPPRPNISAFPSFIRERQFSPSHSGNSTLAPPTESALFSPSPRARLAQLPSHSPLLANARLARSAPNLVPPLAGAHPRYVVPRDGFLSPPTYAGGRDRYSQMTSTTRSGATSRTRDSRMTGRSADTRMTGRSADTRMTGRSGESRFTGRSGGLSQILEGEREQGVSPKTSQEEPRRIRKKHSYI</sequence>
<feature type="compositionally biased region" description="Low complexity" evidence="1">
    <location>
        <begin position="159"/>
        <end position="169"/>
    </location>
</feature>
<feature type="compositionally biased region" description="Low complexity" evidence="1">
    <location>
        <begin position="597"/>
        <end position="606"/>
    </location>
</feature>
<name>A0A5N5QD21_9AGAM</name>
<evidence type="ECO:0000256" key="2">
    <source>
        <dbReference type="SAM" id="Phobius"/>
    </source>
</evidence>
<gene>
    <name evidence="3" type="ORF">CTheo_6918</name>
</gene>
<dbReference type="Proteomes" id="UP000383932">
    <property type="component" value="Unassembled WGS sequence"/>
</dbReference>
<dbReference type="EMBL" id="SSOP01000245">
    <property type="protein sequence ID" value="KAB5589645.1"/>
    <property type="molecule type" value="Genomic_DNA"/>
</dbReference>
<evidence type="ECO:0000313" key="4">
    <source>
        <dbReference type="Proteomes" id="UP000383932"/>
    </source>
</evidence>
<feature type="compositionally biased region" description="Gly residues" evidence="1">
    <location>
        <begin position="255"/>
        <end position="270"/>
    </location>
</feature>
<dbReference type="AlphaFoldDB" id="A0A5N5QD21"/>
<protein>
    <recommendedName>
        <fullName evidence="5">Transmembrane protein</fullName>
    </recommendedName>
</protein>
<feature type="transmembrane region" description="Helical" evidence="2">
    <location>
        <begin position="185"/>
        <end position="210"/>
    </location>
</feature>
<dbReference type="OrthoDB" id="3266885at2759"/>
<feature type="region of interest" description="Disordered" evidence="1">
    <location>
        <begin position="235"/>
        <end position="315"/>
    </location>
</feature>
<accession>A0A5N5QD21</accession>
<feature type="compositionally biased region" description="Polar residues" evidence="1">
    <location>
        <begin position="350"/>
        <end position="373"/>
    </location>
</feature>